<dbReference type="AlphaFoldDB" id="A0A0H5C499"/>
<dbReference type="Proteomes" id="UP000094389">
    <property type="component" value="Unassembled WGS sequence"/>
</dbReference>
<dbReference type="PANTHER" id="PTHR33558">
    <property type="entry name" value="GLUTAREDOXIN-LIKE PROTEIN C5ORF63 HOMOLOG"/>
    <property type="match status" value="1"/>
</dbReference>
<dbReference type="Gene3D" id="3.40.30.10">
    <property type="entry name" value="Glutaredoxin"/>
    <property type="match status" value="1"/>
</dbReference>
<dbReference type="OrthoDB" id="429967at2759"/>
<reference evidence="2" key="1">
    <citation type="submission" date="2014-12" db="EMBL/GenBank/DDBJ databases">
        <authorList>
            <person name="Jaenicke S."/>
        </authorList>
    </citation>
    <scope>NUCLEOTIDE SEQUENCE [LARGE SCALE GENOMIC DNA]</scope>
    <source>
        <strain evidence="2">CBS1600</strain>
    </source>
</reference>
<dbReference type="STRING" id="983966.A0A0H5C499"/>
<reference evidence="4" key="2">
    <citation type="journal article" date="2015" name="J. Biotechnol.">
        <title>The structure of the Cyberlindnera jadinii genome and its relation to Candida utilis analyzed by the occurrence of single nucleotide polymorphisms.</title>
        <authorList>
            <person name="Rupp O."/>
            <person name="Brinkrolf K."/>
            <person name="Buerth C."/>
            <person name="Kunigo M."/>
            <person name="Schneider J."/>
            <person name="Jaenicke S."/>
            <person name="Goesmann A."/>
            <person name="Puehler A."/>
            <person name="Jaeger K.-E."/>
            <person name="Ernst J.F."/>
        </authorList>
    </citation>
    <scope>NUCLEOTIDE SEQUENCE [LARGE SCALE GENOMIC DNA]</scope>
    <source>
        <strain evidence="4">ATCC 18201 / CBS 1600 / BCRC 20928 / JCM 3617 / NBRC 0987 / NRRL Y-1542</strain>
    </source>
</reference>
<accession>A0A0H5C499</accession>
<dbReference type="EMBL" id="CDQK01000003">
    <property type="protein sequence ID" value="CEP22761.1"/>
    <property type="molecule type" value="Genomic_DNA"/>
</dbReference>
<dbReference type="InterPro" id="IPR008554">
    <property type="entry name" value="Glutaredoxin-like"/>
</dbReference>
<keyword evidence="1" id="KW-0813">Transport</keyword>
<keyword evidence="1" id="KW-0249">Electron transport</keyword>
<evidence type="ECO:0000313" key="3">
    <source>
        <dbReference type="EMBL" id="ODV75663.1"/>
    </source>
</evidence>
<dbReference type="PANTHER" id="PTHR33558:SF1">
    <property type="entry name" value="GLUTAREDOXIN-LIKE PROTEIN C5ORF63 HOMOLOG"/>
    <property type="match status" value="1"/>
</dbReference>
<dbReference type="Pfam" id="PF05768">
    <property type="entry name" value="Glrx-like"/>
    <property type="match status" value="1"/>
</dbReference>
<organism evidence="2 4">
    <name type="scientific">Cyberlindnera jadinii (strain ATCC 18201 / CBS 1600 / BCRC 20928 / JCM 3617 / NBRC 0987 / NRRL Y-1542)</name>
    <name type="common">Torula yeast</name>
    <name type="synonym">Candida utilis</name>
    <dbReference type="NCBI Taxonomy" id="983966"/>
    <lineage>
        <taxon>Eukaryota</taxon>
        <taxon>Fungi</taxon>
        <taxon>Dikarya</taxon>
        <taxon>Ascomycota</taxon>
        <taxon>Saccharomycotina</taxon>
        <taxon>Saccharomycetes</taxon>
        <taxon>Phaffomycetales</taxon>
        <taxon>Phaffomycetaceae</taxon>
        <taxon>Cyberlindnera</taxon>
    </lineage>
</organism>
<reference evidence="3 5" key="3">
    <citation type="journal article" date="2016" name="Proc. Natl. Acad. Sci. U.S.A.">
        <title>Comparative genomics of biotechnologically important yeasts.</title>
        <authorList>
            <person name="Riley R."/>
            <person name="Haridas S."/>
            <person name="Wolfe K.H."/>
            <person name="Lopes M.R."/>
            <person name="Hittinger C.T."/>
            <person name="Goeker M."/>
            <person name="Salamov A.A."/>
            <person name="Wisecaver J.H."/>
            <person name="Long T.M."/>
            <person name="Calvey C.H."/>
            <person name="Aerts A.L."/>
            <person name="Barry K.W."/>
            <person name="Choi C."/>
            <person name="Clum A."/>
            <person name="Coughlan A.Y."/>
            <person name="Deshpande S."/>
            <person name="Douglass A.P."/>
            <person name="Hanson S.J."/>
            <person name="Klenk H.-P."/>
            <person name="LaButti K.M."/>
            <person name="Lapidus A."/>
            <person name="Lindquist E.A."/>
            <person name="Lipzen A.M."/>
            <person name="Meier-Kolthoff J.P."/>
            <person name="Ohm R.A."/>
            <person name="Otillar R.P."/>
            <person name="Pangilinan J.L."/>
            <person name="Peng Y."/>
            <person name="Rokas A."/>
            <person name="Rosa C.A."/>
            <person name="Scheuner C."/>
            <person name="Sibirny A.A."/>
            <person name="Slot J.C."/>
            <person name="Stielow J.B."/>
            <person name="Sun H."/>
            <person name="Kurtzman C.P."/>
            <person name="Blackwell M."/>
            <person name="Grigoriev I.V."/>
            <person name="Jeffries T.W."/>
        </authorList>
    </citation>
    <scope>NUCLEOTIDE SEQUENCE [LARGE SCALE GENOMIC DNA]</scope>
    <source>
        <strain evidence="5">ATCC 18201 / CBS 1600 / BCRC 20928 / JCM 3617 / NBRC 0987 / NRRL Y-1542</strain>
        <strain evidence="3">NRRL Y-1542</strain>
    </source>
</reference>
<sequence>MLRGIITHRQRLIRSISTSQYCYKQPRKVLTLFGKEGCGLCDRAKQVMMDIIDSEEFPQKNVEFQYVDISDVMNTHWWDKYCFDVPVLHIDDTKGERVKMMHRLDGKRVWEEIERE</sequence>
<evidence type="ECO:0000313" key="4">
    <source>
        <dbReference type="Proteomes" id="UP000038830"/>
    </source>
</evidence>
<evidence type="ECO:0000256" key="1">
    <source>
        <dbReference type="RuleBase" id="RU363082"/>
    </source>
</evidence>
<dbReference type="Proteomes" id="UP000038830">
    <property type="component" value="Unassembled WGS sequence"/>
</dbReference>
<dbReference type="SUPFAM" id="SSF52833">
    <property type="entry name" value="Thioredoxin-like"/>
    <property type="match status" value="1"/>
</dbReference>
<name>A0A0H5C499_CYBJN</name>
<dbReference type="InterPro" id="IPR036249">
    <property type="entry name" value="Thioredoxin-like_sf"/>
</dbReference>
<dbReference type="EMBL" id="KV453926">
    <property type="protein sequence ID" value="ODV75663.1"/>
    <property type="molecule type" value="Genomic_DNA"/>
</dbReference>
<proteinExistence type="inferred from homology"/>
<gene>
    <name evidence="2" type="ORF">BN1211_3190</name>
    <name evidence="3" type="ORF">CYBJADRAFT_51320</name>
</gene>
<evidence type="ECO:0000313" key="2">
    <source>
        <dbReference type="EMBL" id="CEP22761.1"/>
    </source>
</evidence>
<dbReference type="InterPro" id="IPR052565">
    <property type="entry name" value="Glutaredoxin-like_YDR286C"/>
</dbReference>
<evidence type="ECO:0000313" key="5">
    <source>
        <dbReference type="Proteomes" id="UP000094389"/>
    </source>
</evidence>
<comment type="similarity">
    <text evidence="1">Belongs to the glutaredoxin family.</text>
</comment>
<keyword evidence="5" id="KW-1185">Reference proteome</keyword>
<accession>A0A1E4S868</accession>
<dbReference type="OMA" id="DIYCYDV"/>
<protein>
    <recommendedName>
        <fullName evidence="1">Glutaredoxin-like protein</fullName>
    </recommendedName>
</protein>